<protein>
    <submittedName>
        <fullName evidence="1">Uncharacterized protein</fullName>
    </submittedName>
</protein>
<dbReference type="Proteomes" id="UP001054945">
    <property type="component" value="Unassembled WGS sequence"/>
</dbReference>
<reference evidence="1 2" key="1">
    <citation type="submission" date="2021-06" db="EMBL/GenBank/DDBJ databases">
        <title>Caerostris extrusa draft genome.</title>
        <authorList>
            <person name="Kono N."/>
            <person name="Arakawa K."/>
        </authorList>
    </citation>
    <scope>NUCLEOTIDE SEQUENCE [LARGE SCALE GENOMIC DNA]</scope>
</reference>
<sequence length="68" mass="7603">MHEDDVSSQSCHYQKVSEDASDIVTVKTKSLQTKCRPFSAYVSVITSSCSTFHYYTSACTGRLSRWAS</sequence>
<keyword evidence="2" id="KW-1185">Reference proteome</keyword>
<accession>A0AAV4UJJ0</accession>
<dbReference type="EMBL" id="BPLR01012995">
    <property type="protein sequence ID" value="GIY57948.1"/>
    <property type="molecule type" value="Genomic_DNA"/>
</dbReference>
<evidence type="ECO:0000313" key="2">
    <source>
        <dbReference type="Proteomes" id="UP001054945"/>
    </source>
</evidence>
<dbReference type="AlphaFoldDB" id="A0AAV4UJJ0"/>
<organism evidence="1 2">
    <name type="scientific">Caerostris extrusa</name>
    <name type="common">Bark spider</name>
    <name type="synonym">Caerostris bankana</name>
    <dbReference type="NCBI Taxonomy" id="172846"/>
    <lineage>
        <taxon>Eukaryota</taxon>
        <taxon>Metazoa</taxon>
        <taxon>Ecdysozoa</taxon>
        <taxon>Arthropoda</taxon>
        <taxon>Chelicerata</taxon>
        <taxon>Arachnida</taxon>
        <taxon>Araneae</taxon>
        <taxon>Araneomorphae</taxon>
        <taxon>Entelegynae</taxon>
        <taxon>Araneoidea</taxon>
        <taxon>Araneidae</taxon>
        <taxon>Caerostris</taxon>
    </lineage>
</organism>
<evidence type="ECO:0000313" key="1">
    <source>
        <dbReference type="EMBL" id="GIY57948.1"/>
    </source>
</evidence>
<proteinExistence type="predicted"/>
<gene>
    <name evidence="1" type="ORF">CEXT_646071</name>
</gene>
<name>A0AAV4UJJ0_CAEEX</name>
<comment type="caution">
    <text evidence="1">The sequence shown here is derived from an EMBL/GenBank/DDBJ whole genome shotgun (WGS) entry which is preliminary data.</text>
</comment>